<dbReference type="HOGENOM" id="CLU_547310_0_0_5"/>
<protein>
    <recommendedName>
        <fullName evidence="1">TniQ domain-containing protein</fullName>
    </recommendedName>
</protein>
<dbReference type="AlphaFoldDB" id="S5XPT5"/>
<dbReference type="InterPro" id="IPR009492">
    <property type="entry name" value="TniQ"/>
</dbReference>
<accession>S5XPT5</accession>
<evidence type="ECO:0000313" key="3">
    <source>
        <dbReference type="Proteomes" id="UP000015480"/>
    </source>
</evidence>
<name>S5XPT5_PARAH</name>
<sequence>MMAVISPNSPYEASETALSYAARLSFVHTGMTIRRLLEDLDLGRDRFLTGKPEAIESFAADVGADPLQLSRGTVELLSRYGRFRGEDISTGFISTKVRKFCPQCLMEDGAREAWKHRLLWCFQHVDGCAVHGVRLAELAGSEKVCDLREVIEGRTALEALNTTEPFSAPDWQTWLSARLEGAADDPWLADHTIEQVVAASEMIGAVLGHGQQIRLRSLSRQERSDAVERGFSYYREGQGGVMAALDEIQARSSARAVQAGPLAVYGRLYDWLEGGAKLIDPGPIRPLLRDRILSHIPMAKGERLLGEEVTERRLHSVVSLGETLGIHRKRLTRLLAKLGLAPEGASDAETGLLTFPVGEVEELQKDVAHAIPYEEVANHLGASIRQVQMLYGAGMIMPLFPPAGAGSVRRLVFARRHLDAFLNQVSRADVLDGDVGDDFVSIAVACQRIGMMTPDLVDAVFTGRIQGWRDPSLSGLAALKVRLDDVRSLKAATEIRAA</sequence>
<dbReference type="PATRIC" id="fig|1367847.3.peg.2284"/>
<dbReference type="STRING" id="1367847.JCM7686_2289"/>
<dbReference type="EMBL" id="CP006650">
    <property type="protein sequence ID" value="AGT09359.1"/>
    <property type="molecule type" value="Genomic_DNA"/>
</dbReference>
<gene>
    <name evidence="2" type="ORF">JCM7686_2289</name>
</gene>
<reference evidence="2 3" key="1">
    <citation type="journal article" date="2014" name="BMC Genomics">
        <title>Architecture and functions of a multipartite genome of the methylotrophic bacterium Paracoccus aminophilus JCM 7686, containing primary and secondary chromids.</title>
        <authorList>
            <person name="Dziewit L."/>
            <person name="Czarnecki J."/>
            <person name="Wibberg D."/>
            <person name="Radlinska M."/>
            <person name="Mrozek P."/>
            <person name="Szymczak M."/>
            <person name="Schluter A."/>
            <person name="Puhler A."/>
            <person name="Bartosik D."/>
        </authorList>
    </citation>
    <scope>NUCLEOTIDE SEQUENCE [LARGE SCALE GENOMIC DNA]</scope>
    <source>
        <strain evidence="2">JCM 7686</strain>
    </source>
</reference>
<proteinExistence type="predicted"/>
<evidence type="ECO:0000313" key="2">
    <source>
        <dbReference type="EMBL" id="AGT09359.1"/>
    </source>
</evidence>
<keyword evidence="3" id="KW-1185">Reference proteome</keyword>
<dbReference type="Proteomes" id="UP000015480">
    <property type="component" value="Chromosome"/>
</dbReference>
<dbReference type="KEGG" id="pami:JCM7686_2289"/>
<evidence type="ECO:0000259" key="1">
    <source>
        <dbReference type="Pfam" id="PF06527"/>
    </source>
</evidence>
<dbReference type="Pfam" id="PF06527">
    <property type="entry name" value="TniQ"/>
    <property type="match status" value="1"/>
</dbReference>
<organism evidence="2 3">
    <name type="scientific">Paracoccus aminophilus JCM 7686</name>
    <dbReference type="NCBI Taxonomy" id="1367847"/>
    <lineage>
        <taxon>Bacteria</taxon>
        <taxon>Pseudomonadati</taxon>
        <taxon>Pseudomonadota</taxon>
        <taxon>Alphaproteobacteria</taxon>
        <taxon>Rhodobacterales</taxon>
        <taxon>Paracoccaceae</taxon>
        <taxon>Paracoccus</taxon>
    </lineage>
</organism>
<feature type="domain" description="TniQ" evidence="1">
    <location>
        <begin position="12"/>
        <end position="135"/>
    </location>
</feature>
<dbReference type="eggNOG" id="ENOG502ZA2F">
    <property type="taxonomic scope" value="Bacteria"/>
</dbReference>